<dbReference type="STRING" id="485915.Dret_2344"/>
<reference evidence="3 4" key="2">
    <citation type="journal article" date="2010" name="Stand. Genomic Sci.">
        <title>Complete genome sequence of Desulfohalobium retbaense type strain (HR(100)).</title>
        <authorList>
            <person name="Spring S."/>
            <person name="Nolan M."/>
            <person name="Lapidus A."/>
            <person name="Glavina Del Rio T."/>
            <person name="Copeland A."/>
            <person name="Tice H."/>
            <person name="Cheng J.F."/>
            <person name="Lucas S."/>
            <person name="Land M."/>
            <person name="Chen F."/>
            <person name="Bruce D."/>
            <person name="Goodwin L."/>
            <person name="Pitluck S."/>
            <person name="Ivanova N."/>
            <person name="Mavromatis K."/>
            <person name="Mikhailova N."/>
            <person name="Pati A."/>
            <person name="Chen A."/>
            <person name="Palaniappan K."/>
            <person name="Hauser L."/>
            <person name="Chang Y.J."/>
            <person name="Jeffries C.D."/>
            <person name="Munk C."/>
            <person name="Kiss H."/>
            <person name="Chain P."/>
            <person name="Han C."/>
            <person name="Brettin T."/>
            <person name="Detter J.C."/>
            <person name="Schuler E."/>
            <person name="Goker M."/>
            <person name="Rohde M."/>
            <person name="Bristow J."/>
            <person name="Eisen J.A."/>
            <person name="Markowitz V."/>
            <person name="Hugenholtz P."/>
            <person name="Kyrpides N.C."/>
            <person name="Klenk H.P."/>
        </authorList>
    </citation>
    <scope>NUCLEOTIDE SEQUENCE [LARGE SCALE GENOMIC DNA]</scope>
    <source>
        <strain evidence="3 4">DSM 5692</strain>
    </source>
</reference>
<dbReference type="RefSeq" id="WP_015752761.1">
    <property type="nucleotide sequence ID" value="NC_013223.1"/>
</dbReference>
<feature type="compositionally biased region" description="Basic and acidic residues" evidence="1">
    <location>
        <begin position="578"/>
        <end position="594"/>
    </location>
</feature>
<feature type="region of interest" description="Disordered" evidence="1">
    <location>
        <begin position="564"/>
        <end position="609"/>
    </location>
</feature>
<keyword evidence="2" id="KW-0732">Signal</keyword>
<organism evidence="3 4">
    <name type="scientific">Desulfohalobium retbaense (strain ATCC 49708 / DSM 5692 / JCM 16813 / HR100)</name>
    <dbReference type="NCBI Taxonomy" id="485915"/>
    <lineage>
        <taxon>Bacteria</taxon>
        <taxon>Pseudomonadati</taxon>
        <taxon>Thermodesulfobacteriota</taxon>
        <taxon>Desulfovibrionia</taxon>
        <taxon>Desulfovibrionales</taxon>
        <taxon>Desulfohalobiaceae</taxon>
        <taxon>Desulfohalobium</taxon>
    </lineage>
</organism>
<feature type="signal peptide" evidence="2">
    <location>
        <begin position="1"/>
        <end position="23"/>
    </location>
</feature>
<accession>C8X5D0</accession>
<dbReference type="eggNOG" id="ENOG502ZB7B">
    <property type="taxonomic scope" value="Bacteria"/>
</dbReference>
<evidence type="ECO:0000313" key="4">
    <source>
        <dbReference type="Proteomes" id="UP000001052"/>
    </source>
</evidence>
<gene>
    <name evidence="3" type="ordered locus">Dret_2344</name>
</gene>
<feature type="region of interest" description="Disordered" evidence="1">
    <location>
        <begin position="930"/>
        <end position="977"/>
    </location>
</feature>
<evidence type="ECO:0000256" key="2">
    <source>
        <dbReference type="SAM" id="SignalP"/>
    </source>
</evidence>
<sequence length="1308" mass="145558">MPRLSLLLVPLVWLCLLPFLSQAAEPVGGEQIAWRELVVQTPPGWFRVPEQEGDGGDMAVFAAKSDGTLAVVTLSLLDKTVPNTAASTALLEELRAAYGNDPAYSNVAVRPASAATVLGQKQPPCLTYQRGNKRYFVFFPPSTGENYNLNVVVPAAAGQKLPPFVAYFLGRVQTADAWQQAEAEAAQERLQSMQQVRLQLPPVQTAPFLEIDSLTQSQWDGAVTAAQQAVGMLYGDLSPEEQKQFAAAWAPMRGFPTQECVDYLNGLNPLLGEFLALRTAINRTSGQLEQAMIEAGWAAELDAETLTRQYLALAARYRDFLYSLQNRMDAVAQDIAALGDPPDAKALMQQAQQGYQRSKDYVRSLSRDETGPEGVWVGYYQSESGVVGLKTVKKHPILFVAYNTAPPQDAPRFRAINLENDDDAPTAWVDSIPLDKWNILDFVAQDTIKGEIHDEDDTWTIYAQRQLDNQIPVFPGAELEVYEEEAQKRLAALAEEKENIKDWKEAIGHGVAVAFTQGAIEDARFHYRMRPYFLQAARQFLSEQSWGGSVESDLQTMQALLEQYSGQTPPPPEEDRDEERTQEAETKEKSKGEETTAVPEPPAPEIPASLHLVDDKTADERRQLDQEAVAFHERNIQSIRRNLERDREELAEATDPTRRHALQQRILHGESDIQSERDRIATLKTGTLVHSRSPFDDYAKSRFIQNIARDQRKMETITKATENAYKLAERLPEDKARQVRAAADKHLGPELMASLDAQQAREVINTLSSVAQSHWEAERYKAGADAAWADAGLQTAKSVKRRADQAMEYASMAGGQSVYMAYQGATGYIEGGPKEAVLRVAGSYNKVTGTVASAYRGYEEDGFKEAFLRVAGSYNEATGWAEDFYRGYQASDGDLLEAMGGATWKMTKAMAINKGTQFAANRISQRFATAPKSAGTTVQKTAAGKTAKTGNQPTQALGRAKRKPSDPNADFNRPLTDTEIKDFRAQVADGRTRVTSYKKTYAKLQKARKAKAPPKEIKKLLGELDDRAAKIHGSPQAKIMMKNLQSSPKNKDLVKRYCNAMDRVHTRTEKRFHTNMAKKGWKTQNMVPIRNKRSGKSVNMDYDIALKEEPWFDKNGKPNPWLTKNGKNAPVVAWQAEAQQEWNAAFRAETGQDPTRSFETVTTSKHHEAYADLRVLEKNGVLAADKGWAQQTGDVSQAKAWDLRANTKMGRAEKYVEIARGTAKDAKRKLLPLLDNNKPKQGTPSFKVWEKHKNYWSKVSKVMEDMGAMKLSPMEADRKIRLITGGKSVVEVTEDMSQLMSASITLGK</sequence>
<reference evidence="4" key="1">
    <citation type="submission" date="2009-09" db="EMBL/GenBank/DDBJ databases">
        <title>The complete chromosome of Desulfohalobium retbaense DSM 5692.</title>
        <authorList>
            <consortium name="US DOE Joint Genome Institute (JGI-PGF)"/>
            <person name="Lucas S."/>
            <person name="Copeland A."/>
            <person name="Lapidus A."/>
            <person name="Glavina del Rio T."/>
            <person name="Dalin E."/>
            <person name="Tice H."/>
            <person name="Bruce D."/>
            <person name="Goodwin L."/>
            <person name="Pitluck S."/>
            <person name="Kyrpides N."/>
            <person name="Mavromatis K."/>
            <person name="Ivanova N."/>
            <person name="Mikhailova N."/>
            <person name="Munk A.C."/>
            <person name="Brettin T."/>
            <person name="Detter J.C."/>
            <person name="Han C."/>
            <person name="Tapia R."/>
            <person name="Larimer F."/>
            <person name="Land M."/>
            <person name="Hauser L."/>
            <person name="Markowitz V."/>
            <person name="Cheng J.-F."/>
            <person name="Hugenholtz P."/>
            <person name="Woyke T."/>
            <person name="Wu D."/>
            <person name="Spring S."/>
            <person name="Klenk H.-P."/>
            <person name="Eisen J.A."/>
        </authorList>
    </citation>
    <scope>NUCLEOTIDE SEQUENCE [LARGE SCALE GENOMIC DNA]</scope>
    <source>
        <strain evidence="4">DSM 5692</strain>
    </source>
</reference>
<dbReference type="OrthoDB" id="5469344at2"/>
<proteinExistence type="predicted"/>
<evidence type="ECO:0000313" key="3">
    <source>
        <dbReference type="EMBL" id="ACV69627.1"/>
    </source>
</evidence>
<name>C8X5D0_DESRD</name>
<evidence type="ECO:0000256" key="1">
    <source>
        <dbReference type="SAM" id="MobiDB-lite"/>
    </source>
</evidence>
<dbReference type="Proteomes" id="UP000001052">
    <property type="component" value="Chromosome"/>
</dbReference>
<dbReference type="EMBL" id="CP001734">
    <property type="protein sequence ID" value="ACV69627.1"/>
    <property type="molecule type" value="Genomic_DNA"/>
</dbReference>
<dbReference type="KEGG" id="drt:Dret_2344"/>
<protein>
    <submittedName>
        <fullName evidence="3">Uncharacterized protein</fullName>
    </submittedName>
</protein>
<feature type="chain" id="PRO_5002993202" evidence="2">
    <location>
        <begin position="24"/>
        <end position="1308"/>
    </location>
</feature>
<keyword evidence="4" id="KW-1185">Reference proteome</keyword>
<dbReference type="HOGENOM" id="CLU_260900_0_0_7"/>